<evidence type="ECO:0000256" key="3">
    <source>
        <dbReference type="ARBA" id="ARBA00022989"/>
    </source>
</evidence>
<feature type="transmembrane region" description="Helical" evidence="5">
    <location>
        <begin position="34"/>
        <end position="55"/>
    </location>
</feature>
<dbReference type="InterPro" id="IPR011547">
    <property type="entry name" value="SLC26A/SulP_dom"/>
</dbReference>
<comment type="subcellular location">
    <subcellularLocation>
        <location evidence="1">Membrane</location>
        <topology evidence="1">Multi-pass membrane protein</topology>
    </subcellularLocation>
</comment>
<feature type="transmembrane region" description="Helical" evidence="5">
    <location>
        <begin position="413"/>
        <end position="444"/>
    </location>
</feature>
<dbReference type="PANTHER" id="PTHR11814">
    <property type="entry name" value="SULFATE TRANSPORTER"/>
    <property type="match status" value="1"/>
</dbReference>
<dbReference type="InterPro" id="IPR036513">
    <property type="entry name" value="STAS_dom_sf"/>
</dbReference>
<feature type="transmembrane region" description="Helical" evidence="5">
    <location>
        <begin position="173"/>
        <end position="199"/>
    </location>
</feature>
<dbReference type="PROSITE" id="PS50801">
    <property type="entry name" value="STAS"/>
    <property type="match status" value="1"/>
</dbReference>
<proteinExistence type="predicted"/>
<evidence type="ECO:0000259" key="6">
    <source>
        <dbReference type="PROSITE" id="PS50801"/>
    </source>
</evidence>
<dbReference type="InterPro" id="IPR002645">
    <property type="entry name" value="STAS_dom"/>
</dbReference>
<dbReference type="Proteomes" id="UP000315010">
    <property type="component" value="Unassembled WGS sequence"/>
</dbReference>
<feature type="transmembrane region" description="Helical" evidence="5">
    <location>
        <begin position="135"/>
        <end position="153"/>
    </location>
</feature>
<keyword evidence="2 5" id="KW-0812">Transmembrane</keyword>
<dbReference type="AlphaFoldDB" id="A0A5C5YUQ2"/>
<gene>
    <name evidence="7" type="primary">dauA_1</name>
    <name evidence="7" type="ORF">CA13_01310</name>
</gene>
<feature type="transmembrane region" description="Helical" evidence="5">
    <location>
        <begin position="62"/>
        <end position="81"/>
    </location>
</feature>
<feature type="domain" description="STAS" evidence="6">
    <location>
        <begin position="461"/>
        <end position="571"/>
    </location>
</feature>
<comment type="caution">
    <text evidence="7">The sequence shown here is derived from an EMBL/GenBank/DDBJ whole genome shotgun (WGS) entry which is preliminary data.</text>
</comment>
<evidence type="ECO:0000313" key="8">
    <source>
        <dbReference type="Proteomes" id="UP000315010"/>
    </source>
</evidence>
<evidence type="ECO:0000256" key="5">
    <source>
        <dbReference type="SAM" id="Phobius"/>
    </source>
</evidence>
<dbReference type="NCBIfam" id="NF008660">
    <property type="entry name" value="PRK11660.1"/>
    <property type="match status" value="1"/>
</dbReference>
<protein>
    <submittedName>
        <fullName evidence="7">C4-dicarboxylic acid transporter DauA</fullName>
    </submittedName>
</protein>
<sequence>MKGDGNGSERLVLFSAMRAAWKSGYSRADFKADVGAGIVVGVVALPLSMALAIACGVPPQNGLFTAIVAGGLVALLGGSRVSVTGPTAAFVVILSPITAKFGLGGLLVASMMAGMIQVLLGAARLGRLIQIVPHPVTTGFTSGIAVVIATLQIKDFLGLDVDKMPETYLERVHALVFALPSISWTELLIGTLTLILLVVSPRVLRRIPGPLVALTIASLVALVLPEFSPGFDVATINDRFSFEMNGQQFAGIPKTPPTFEWPWRHLEVDGVPTGFSFGLMRELLVPAIAIAMLGAIESLLCAVVADGMTQSKHDPDGELLAQGIGNIVAPFFGGFAATAAIARTATGIRAGSRSPVAAIIHALFVLSAMLALAPLLGYLPMAALSALLLTVAWKMSEAKHFMRVVREAPRSDIVVLGTCFILTVVFDMVISVTVGMVLAAFLFMQRMAELSNVRVLNGMHPQLVAKLPPEVCLYEVNGPLFFGAAAKATDRMAEVTGDARALMLYLGNVSMIDMTGLIALESAVANLQNDGVMVVLAGVNDHVAKVIKRSSVINSPSVSLHSTLASAEMFLRLALPDHLNQEKGA</sequence>
<dbReference type="GO" id="GO:0055085">
    <property type="term" value="P:transmembrane transport"/>
    <property type="evidence" value="ECO:0007669"/>
    <property type="project" value="InterPro"/>
</dbReference>
<feature type="transmembrane region" description="Helical" evidence="5">
    <location>
        <begin position="283"/>
        <end position="307"/>
    </location>
</feature>
<feature type="transmembrane region" description="Helical" evidence="5">
    <location>
        <begin position="319"/>
        <end position="342"/>
    </location>
</feature>
<evidence type="ECO:0000256" key="2">
    <source>
        <dbReference type="ARBA" id="ARBA00022692"/>
    </source>
</evidence>
<dbReference type="InterPro" id="IPR001902">
    <property type="entry name" value="SLC26A/SulP_fam"/>
</dbReference>
<dbReference type="Pfam" id="PF00916">
    <property type="entry name" value="Sulfate_transp"/>
    <property type="match status" value="1"/>
</dbReference>
<evidence type="ECO:0000256" key="4">
    <source>
        <dbReference type="ARBA" id="ARBA00023136"/>
    </source>
</evidence>
<dbReference type="Gene3D" id="3.30.750.24">
    <property type="entry name" value="STAS domain"/>
    <property type="match status" value="1"/>
</dbReference>
<dbReference type="EMBL" id="SJPJ01000001">
    <property type="protein sequence ID" value="TWT78734.1"/>
    <property type="molecule type" value="Genomic_DNA"/>
</dbReference>
<dbReference type="GO" id="GO:0016020">
    <property type="term" value="C:membrane"/>
    <property type="evidence" value="ECO:0007669"/>
    <property type="project" value="UniProtKB-SubCell"/>
</dbReference>
<organism evidence="7 8">
    <name type="scientific">Novipirellula herctigrandis</name>
    <dbReference type="NCBI Taxonomy" id="2527986"/>
    <lineage>
        <taxon>Bacteria</taxon>
        <taxon>Pseudomonadati</taxon>
        <taxon>Planctomycetota</taxon>
        <taxon>Planctomycetia</taxon>
        <taxon>Pirellulales</taxon>
        <taxon>Pirellulaceae</taxon>
        <taxon>Novipirellula</taxon>
    </lineage>
</organism>
<accession>A0A5C5YUQ2</accession>
<keyword evidence="3 5" id="KW-1133">Transmembrane helix</keyword>
<dbReference type="SUPFAM" id="SSF52091">
    <property type="entry name" value="SpoIIaa-like"/>
    <property type="match status" value="1"/>
</dbReference>
<keyword evidence="4 5" id="KW-0472">Membrane</keyword>
<dbReference type="RefSeq" id="WP_419193762.1">
    <property type="nucleotide sequence ID" value="NZ_SJPJ01000001.1"/>
</dbReference>
<name>A0A5C5YUQ2_9BACT</name>
<evidence type="ECO:0000313" key="7">
    <source>
        <dbReference type="EMBL" id="TWT78734.1"/>
    </source>
</evidence>
<keyword evidence="8" id="KW-1185">Reference proteome</keyword>
<dbReference type="Pfam" id="PF01740">
    <property type="entry name" value="STAS"/>
    <property type="match status" value="1"/>
</dbReference>
<evidence type="ECO:0000256" key="1">
    <source>
        <dbReference type="ARBA" id="ARBA00004141"/>
    </source>
</evidence>
<reference evidence="7 8" key="1">
    <citation type="submission" date="2019-02" db="EMBL/GenBank/DDBJ databases">
        <title>Deep-cultivation of Planctomycetes and their phenomic and genomic characterization uncovers novel biology.</title>
        <authorList>
            <person name="Wiegand S."/>
            <person name="Jogler M."/>
            <person name="Boedeker C."/>
            <person name="Pinto D."/>
            <person name="Vollmers J."/>
            <person name="Rivas-Marin E."/>
            <person name="Kohn T."/>
            <person name="Peeters S.H."/>
            <person name="Heuer A."/>
            <person name="Rast P."/>
            <person name="Oberbeckmann S."/>
            <person name="Bunk B."/>
            <person name="Jeske O."/>
            <person name="Meyerdierks A."/>
            <person name="Storesund J.E."/>
            <person name="Kallscheuer N."/>
            <person name="Luecker S."/>
            <person name="Lage O.M."/>
            <person name="Pohl T."/>
            <person name="Merkel B.J."/>
            <person name="Hornburger P."/>
            <person name="Mueller R.-W."/>
            <person name="Bruemmer F."/>
            <person name="Labrenz M."/>
            <person name="Spormann A.M."/>
            <person name="Op Den Camp H."/>
            <person name="Overmann J."/>
            <person name="Amann R."/>
            <person name="Jetten M.S.M."/>
            <person name="Mascher T."/>
            <person name="Medema M.H."/>
            <person name="Devos D.P."/>
            <person name="Kaster A.-K."/>
            <person name="Ovreas L."/>
            <person name="Rohde M."/>
            <person name="Galperin M.Y."/>
            <person name="Jogler C."/>
        </authorList>
    </citation>
    <scope>NUCLEOTIDE SEQUENCE [LARGE SCALE GENOMIC DNA]</scope>
    <source>
        <strain evidence="7 8">CA13</strain>
    </source>
</reference>
<dbReference type="CDD" id="cd07042">
    <property type="entry name" value="STAS_SulP_like_sulfate_transporter"/>
    <property type="match status" value="1"/>
</dbReference>
<feature type="transmembrane region" description="Helical" evidence="5">
    <location>
        <begin position="362"/>
        <end position="392"/>
    </location>
</feature>